<dbReference type="InterPro" id="IPR001841">
    <property type="entry name" value="Znf_RING"/>
</dbReference>
<dbReference type="PROSITE" id="PS50089">
    <property type="entry name" value="ZF_RING_2"/>
    <property type="match status" value="1"/>
</dbReference>
<dbReference type="GO" id="GO:0008270">
    <property type="term" value="F:zinc ion binding"/>
    <property type="evidence" value="ECO:0007669"/>
    <property type="project" value="UniProtKB-KW"/>
</dbReference>
<evidence type="ECO:0000256" key="1">
    <source>
        <dbReference type="PROSITE-ProRule" id="PRU00175"/>
    </source>
</evidence>
<dbReference type="OrthoDB" id="3796845at2759"/>
<protein>
    <recommendedName>
        <fullName evidence="2">RING-type domain-containing protein</fullName>
    </recommendedName>
</protein>
<gene>
    <name evidence="3" type="ORF">P153DRAFT_358111</name>
</gene>
<name>A0A6A6A7X9_9PLEO</name>
<keyword evidence="1" id="KW-0863">Zinc-finger</keyword>
<keyword evidence="1" id="KW-0479">Metal-binding</keyword>
<dbReference type="GeneID" id="54407201"/>
<feature type="domain" description="RING-type" evidence="2">
    <location>
        <begin position="194"/>
        <end position="239"/>
    </location>
</feature>
<keyword evidence="1" id="KW-0862">Zinc</keyword>
<reference evidence="3" key="1">
    <citation type="journal article" date="2020" name="Stud. Mycol.">
        <title>101 Dothideomycetes genomes: a test case for predicting lifestyles and emergence of pathogens.</title>
        <authorList>
            <person name="Haridas S."/>
            <person name="Albert R."/>
            <person name="Binder M."/>
            <person name="Bloem J."/>
            <person name="Labutti K."/>
            <person name="Salamov A."/>
            <person name="Andreopoulos B."/>
            <person name="Baker S."/>
            <person name="Barry K."/>
            <person name="Bills G."/>
            <person name="Bluhm B."/>
            <person name="Cannon C."/>
            <person name="Castanera R."/>
            <person name="Culley D."/>
            <person name="Daum C."/>
            <person name="Ezra D."/>
            <person name="Gonzalez J."/>
            <person name="Henrissat B."/>
            <person name="Kuo A."/>
            <person name="Liang C."/>
            <person name="Lipzen A."/>
            <person name="Lutzoni F."/>
            <person name="Magnuson J."/>
            <person name="Mondo S."/>
            <person name="Nolan M."/>
            <person name="Ohm R."/>
            <person name="Pangilinan J."/>
            <person name="Park H.-J."/>
            <person name="Ramirez L."/>
            <person name="Alfaro M."/>
            <person name="Sun H."/>
            <person name="Tritt A."/>
            <person name="Yoshinaga Y."/>
            <person name="Zwiers L.-H."/>
            <person name="Turgeon B."/>
            <person name="Goodwin S."/>
            <person name="Spatafora J."/>
            <person name="Crous P."/>
            <person name="Grigoriev I."/>
        </authorList>
    </citation>
    <scope>NUCLEOTIDE SEQUENCE</scope>
    <source>
        <strain evidence="3">CBS 119687</strain>
    </source>
</reference>
<dbReference type="RefSeq" id="XP_033522348.1">
    <property type="nucleotide sequence ID" value="XM_033666769.1"/>
</dbReference>
<dbReference type="SMART" id="SM00184">
    <property type="entry name" value="RING"/>
    <property type="match status" value="1"/>
</dbReference>
<organism evidence="3 4">
    <name type="scientific">Dothidotthia symphoricarpi CBS 119687</name>
    <dbReference type="NCBI Taxonomy" id="1392245"/>
    <lineage>
        <taxon>Eukaryota</taxon>
        <taxon>Fungi</taxon>
        <taxon>Dikarya</taxon>
        <taxon>Ascomycota</taxon>
        <taxon>Pezizomycotina</taxon>
        <taxon>Dothideomycetes</taxon>
        <taxon>Pleosporomycetidae</taxon>
        <taxon>Pleosporales</taxon>
        <taxon>Dothidotthiaceae</taxon>
        <taxon>Dothidotthia</taxon>
    </lineage>
</organism>
<dbReference type="EMBL" id="ML977509">
    <property type="protein sequence ID" value="KAF2127959.1"/>
    <property type="molecule type" value="Genomic_DNA"/>
</dbReference>
<evidence type="ECO:0000313" key="3">
    <source>
        <dbReference type="EMBL" id="KAF2127959.1"/>
    </source>
</evidence>
<dbReference type="SUPFAM" id="SSF57850">
    <property type="entry name" value="RING/U-box"/>
    <property type="match status" value="1"/>
</dbReference>
<evidence type="ECO:0000259" key="2">
    <source>
        <dbReference type="PROSITE" id="PS50089"/>
    </source>
</evidence>
<proteinExistence type="predicted"/>
<dbReference type="AlphaFoldDB" id="A0A6A6A7X9"/>
<dbReference type="Pfam" id="PF13639">
    <property type="entry name" value="zf-RING_2"/>
    <property type="match status" value="1"/>
</dbReference>
<dbReference type="Proteomes" id="UP000799771">
    <property type="component" value="Unassembled WGS sequence"/>
</dbReference>
<dbReference type="Gene3D" id="3.30.40.10">
    <property type="entry name" value="Zinc/RING finger domain, C3HC4 (zinc finger)"/>
    <property type="match status" value="1"/>
</dbReference>
<sequence length="348" mass="39287">MVDKLSTDSTRVSVKDMGKSSVEQVVDGWLFQLEHIKTFAQLDINPVDPYQKALSIFQDFTNSVVHALKAHNHEVIELVFEGALRNIYEGLPVFNARNEYSQFLGWVKDATLKHPFRRTAKQHQWLQIVQLQKDDNPMSIASKILYAVAEIPNWQERAYDPENLVKDPEALYFLKQKNGIKTVATEAAGIDDNCTICTNTFNDTSYAPQRAPCGHVLCSSCFKKWLLESKGLYTCPLCRACVICGENDCKHHAVYQDQAPPVPLAYILDALLPEKAGVSLHGILPILYWELREETRHDRGTLAYIEAILGAHGHQLDDAWQALLARDVEEVRGKIKSVLVGKMRSEAI</sequence>
<keyword evidence="4" id="KW-1185">Reference proteome</keyword>
<evidence type="ECO:0000313" key="4">
    <source>
        <dbReference type="Proteomes" id="UP000799771"/>
    </source>
</evidence>
<accession>A0A6A6A7X9</accession>
<dbReference type="InterPro" id="IPR013083">
    <property type="entry name" value="Znf_RING/FYVE/PHD"/>
</dbReference>